<dbReference type="GO" id="GO:0005829">
    <property type="term" value="C:cytosol"/>
    <property type="evidence" value="ECO:0007669"/>
    <property type="project" value="TreeGrafter"/>
</dbReference>
<dbReference type="InterPro" id="IPR032639">
    <property type="entry name" value="Tex_YqgF"/>
</dbReference>
<dbReference type="Pfam" id="PF22706">
    <property type="entry name" value="Tex_central_region"/>
    <property type="match status" value="1"/>
</dbReference>
<dbReference type="AlphaFoldDB" id="A0A0W0YKQ6"/>
<dbReference type="CDD" id="cd05685">
    <property type="entry name" value="S1_Tex"/>
    <property type="match status" value="1"/>
</dbReference>
<dbReference type="GO" id="GO:0006139">
    <property type="term" value="P:nucleobase-containing compound metabolic process"/>
    <property type="evidence" value="ECO:0007669"/>
    <property type="project" value="InterPro"/>
</dbReference>
<keyword evidence="4" id="KW-1185">Reference proteome</keyword>
<dbReference type="Pfam" id="PF12836">
    <property type="entry name" value="HHH_3"/>
    <property type="match status" value="1"/>
</dbReference>
<dbReference type="InterPro" id="IPR003029">
    <property type="entry name" value="S1_domain"/>
</dbReference>
<dbReference type="InterPro" id="IPR023319">
    <property type="entry name" value="Tex-like_HTH_dom_sf"/>
</dbReference>
<dbReference type="OrthoDB" id="9804714at2"/>
<dbReference type="PANTHER" id="PTHR10724:SF10">
    <property type="entry name" value="S1 RNA-BINDING DOMAIN-CONTAINING PROTEIN 1"/>
    <property type="match status" value="1"/>
</dbReference>
<dbReference type="Pfam" id="PF17674">
    <property type="entry name" value="HHH_9"/>
    <property type="match status" value="1"/>
</dbReference>
<feature type="compositionally biased region" description="Basic and acidic residues" evidence="1">
    <location>
        <begin position="739"/>
        <end position="766"/>
    </location>
</feature>
<evidence type="ECO:0000313" key="3">
    <source>
        <dbReference type="EMBL" id="KTD57466.1"/>
    </source>
</evidence>
<dbReference type="InterPro" id="IPR055179">
    <property type="entry name" value="Tex-like_central_region"/>
</dbReference>
<reference evidence="3 4" key="1">
    <citation type="submission" date="2015-11" db="EMBL/GenBank/DDBJ databases">
        <title>Genomic analysis of 38 Legionella species identifies large and diverse effector repertoires.</title>
        <authorList>
            <person name="Burstein D."/>
            <person name="Amaro F."/>
            <person name="Zusman T."/>
            <person name="Lifshitz Z."/>
            <person name="Cohen O."/>
            <person name="Gilbert J.A."/>
            <person name="Pupko T."/>
            <person name="Shuman H.A."/>
            <person name="Segal G."/>
        </authorList>
    </citation>
    <scope>NUCLEOTIDE SEQUENCE [LARGE SCALE GENOMIC DNA]</scope>
    <source>
        <strain evidence="3 4">ATCC 49655</strain>
    </source>
</reference>
<accession>A0A0W0YKQ6</accession>
<dbReference type="InterPro" id="IPR018974">
    <property type="entry name" value="Tex-like_N"/>
</dbReference>
<dbReference type="PATRIC" id="fig|1122169.6.peg.2654"/>
<dbReference type="InterPro" id="IPR050437">
    <property type="entry name" value="Ribos_protein_bS1-like"/>
</dbReference>
<dbReference type="GO" id="GO:0003729">
    <property type="term" value="F:mRNA binding"/>
    <property type="evidence" value="ECO:0007669"/>
    <property type="project" value="TreeGrafter"/>
</dbReference>
<dbReference type="FunFam" id="3.30.420.140:FF:000001">
    <property type="entry name" value="RNA-binding transcriptional accessory protein"/>
    <property type="match status" value="1"/>
</dbReference>
<dbReference type="Gene3D" id="1.10.3500.10">
    <property type="entry name" value="Tex N-terminal region-like"/>
    <property type="match status" value="1"/>
</dbReference>
<dbReference type="FunFam" id="1.10.10.650:FF:000001">
    <property type="entry name" value="S1 RNA-binding domain 1"/>
    <property type="match status" value="1"/>
</dbReference>
<gene>
    <name evidence="3" type="primary">yhgF</name>
    <name evidence="3" type="ORF">Lsha_2307</name>
</gene>
<organism evidence="3 4">
    <name type="scientific">Legionella shakespearei DSM 23087</name>
    <dbReference type="NCBI Taxonomy" id="1122169"/>
    <lineage>
        <taxon>Bacteria</taxon>
        <taxon>Pseudomonadati</taxon>
        <taxon>Pseudomonadota</taxon>
        <taxon>Gammaproteobacteria</taxon>
        <taxon>Legionellales</taxon>
        <taxon>Legionellaceae</taxon>
        <taxon>Legionella</taxon>
    </lineage>
</organism>
<dbReference type="InterPro" id="IPR010994">
    <property type="entry name" value="RuvA_2-like"/>
</dbReference>
<dbReference type="InterPro" id="IPR006641">
    <property type="entry name" value="YqgF/RNaseH-like_dom"/>
</dbReference>
<dbReference type="GO" id="GO:0003735">
    <property type="term" value="F:structural constituent of ribosome"/>
    <property type="evidence" value="ECO:0007669"/>
    <property type="project" value="TreeGrafter"/>
</dbReference>
<dbReference type="SUPFAM" id="SSF47781">
    <property type="entry name" value="RuvA domain 2-like"/>
    <property type="match status" value="2"/>
</dbReference>
<dbReference type="Pfam" id="PF00575">
    <property type="entry name" value="S1"/>
    <property type="match status" value="1"/>
</dbReference>
<dbReference type="SMART" id="SM00316">
    <property type="entry name" value="S1"/>
    <property type="match status" value="1"/>
</dbReference>
<dbReference type="FunFam" id="1.10.150.310:FF:000001">
    <property type="entry name" value="RNA-binding transcriptional accessory protein"/>
    <property type="match status" value="1"/>
</dbReference>
<dbReference type="Proteomes" id="UP000054600">
    <property type="component" value="Unassembled WGS sequence"/>
</dbReference>
<feature type="domain" description="S1 motif" evidence="2">
    <location>
        <begin position="650"/>
        <end position="719"/>
    </location>
</feature>
<dbReference type="SUPFAM" id="SSF53098">
    <property type="entry name" value="Ribonuclease H-like"/>
    <property type="match status" value="1"/>
</dbReference>
<dbReference type="EMBL" id="LNYW01000066">
    <property type="protein sequence ID" value="KTD57466.1"/>
    <property type="molecule type" value="Genomic_DNA"/>
</dbReference>
<dbReference type="FunFam" id="2.40.50.140:FF:000051">
    <property type="entry name" value="RNA-binding transcriptional accessory protein"/>
    <property type="match status" value="1"/>
</dbReference>
<dbReference type="GO" id="GO:0006412">
    <property type="term" value="P:translation"/>
    <property type="evidence" value="ECO:0007669"/>
    <property type="project" value="TreeGrafter"/>
</dbReference>
<evidence type="ECO:0000256" key="1">
    <source>
        <dbReference type="SAM" id="MobiDB-lite"/>
    </source>
</evidence>
<dbReference type="SUPFAM" id="SSF50249">
    <property type="entry name" value="Nucleic acid-binding proteins"/>
    <property type="match status" value="1"/>
</dbReference>
<dbReference type="InterPro" id="IPR012340">
    <property type="entry name" value="NA-bd_OB-fold"/>
</dbReference>
<protein>
    <submittedName>
        <fullName evidence="3">Transcriptional accessory protein</fullName>
    </submittedName>
</protein>
<name>A0A0W0YKQ6_9GAMM</name>
<feature type="region of interest" description="Disordered" evidence="1">
    <location>
        <begin position="718"/>
        <end position="771"/>
    </location>
</feature>
<evidence type="ECO:0000313" key="4">
    <source>
        <dbReference type="Proteomes" id="UP000054600"/>
    </source>
</evidence>
<dbReference type="STRING" id="1122169.Lsha_2307"/>
<evidence type="ECO:0000259" key="2">
    <source>
        <dbReference type="PROSITE" id="PS50126"/>
    </source>
</evidence>
<dbReference type="Pfam" id="PF09371">
    <property type="entry name" value="Tex_N"/>
    <property type="match status" value="1"/>
</dbReference>
<dbReference type="InterPro" id="IPR012337">
    <property type="entry name" value="RNaseH-like_sf"/>
</dbReference>
<dbReference type="InterPro" id="IPR023323">
    <property type="entry name" value="Tex-like_dom_sf"/>
</dbReference>
<dbReference type="PANTHER" id="PTHR10724">
    <property type="entry name" value="30S RIBOSOMAL PROTEIN S1"/>
    <property type="match status" value="1"/>
</dbReference>
<dbReference type="Gene3D" id="1.10.150.310">
    <property type="entry name" value="Tex RuvX-like domain-like"/>
    <property type="match status" value="1"/>
</dbReference>
<dbReference type="RefSeq" id="WP_018578563.1">
    <property type="nucleotide sequence ID" value="NZ_KB892436.1"/>
</dbReference>
<dbReference type="Gene3D" id="3.30.420.140">
    <property type="entry name" value="YqgF/RNase H-like domain"/>
    <property type="match status" value="1"/>
</dbReference>
<dbReference type="Pfam" id="PF16921">
    <property type="entry name" value="Tex_YqgF"/>
    <property type="match status" value="1"/>
</dbReference>
<dbReference type="InterPro" id="IPR037027">
    <property type="entry name" value="YqgF/RNaseH-like_dom_sf"/>
</dbReference>
<dbReference type="Gene3D" id="1.10.10.650">
    <property type="entry name" value="RuvA domain 2-like"/>
    <property type="match status" value="1"/>
</dbReference>
<dbReference type="eggNOG" id="COG2183">
    <property type="taxonomic scope" value="Bacteria"/>
</dbReference>
<comment type="caution">
    <text evidence="3">The sequence shown here is derived from an EMBL/GenBank/DDBJ whole genome shotgun (WGS) entry which is preliminary data.</text>
</comment>
<dbReference type="Gene3D" id="2.40.50.140">
    <property type="entry name" value="Nucleic acid-binding proteins"/>
    <property type="match status" value="1"/>
</dbReference>
<dbReference type="InterPro" id="IPR044146">
    <property type="entry name" value="S1_Tex"/>
</dbReference>
<dbReference type="PROSITE" id="PS50126">
    <property type="entry name" value="S1"/>
    <property type="match status" value="1"/>
</dbReference>
<dbReference type="SUPFAM" id="SSF158832">
    <property type="entry name" value="Tex N-terminal region-like"/>
    <property type="match status" value="1"/>
</dbReference>
<dbReference type="SMART" id="SM00732">
    <property type="entry name" value="YqgFc"/>
    <property type="match status" value="1"/>
</dbReference>
<sequence length="785" mass="87618">MAQEMLASAAIIAQELKVKVSQVETAIRLLDEGATVPFIARYRKEATEGLDDVQLRFLAERLLYLRELDERRTVVLESIREQEKLTPELEQSILAADTKTRLEDLYLPFRPKRRTKAQIAVEAGLEPLAHALWQDPALDPEEHAAQFINAELAVEDAKAALEGARHILMEHFAEDADLINELREYLWQHAIVKSTGSSKKKEAVNKFSDYFDYSEAIKKIPSHRALALFRGRRESVLQVTLSLPESDLNYGENKVAAHFKIADQQRKADSWLLDTVRMTWKVKLFTKLELELLTRLREMADEEAIKVFSRNLRDLLLAAPAGPQITIGLDPGIRTGVKVVVVDTTGKLLDYTVIFPFAPQNEWHQSIADLAKLAVKYQVNLISIGNGTGSRETERLVADLIKMYPDMNLSKIIVSEAGASVYSASEIAANEFPDLDVTLRGAVSIARRVQDPLAELVKIEAKSIGVGQYQHDVNQARLARCLDGVVEDCVNAVGVDVNTASAALLSHVSGLNDSLAKNIVQYRDEHGAFSNREQLKNISRMGEKAFQQAAGFLRIMNGENPLDASCVHPEAYPLVEKIVADKRVAIPQLIGNKEILQSINADQYIDEHYGLPTIRDILRELEKPGRDPRPEFKTAQFKEGVEDINHLHEGMILEGVVSNVTNFGAFVDIGVHQDGLVHISAMTNRFITDPRAIVKAGDIVKVKVVEIDKERRRIGLSMKLGDENNAAPEKKAAKPQQAKRQEKQTEAKKPEHKKKPEMVKKPEPVKKTVFNTAMADALSKLKRGG</sequence>
<proteinExistence type="predicted"/>
<dbReference type="InterPro" id="IPR041692">
    <property type="entry name" value="HHH_9"/>
</dbReference>